<sequence length="133" mass="14850">MLDWRCRWPEEIDNVVNPKLLGNFSNRNQRVKSPFLWQVGSECSRFADVGGRPGQACVVDDRWPPLDSSTQRVDRTLEGFGAEVLVFDSYVKTPGSVELDELLSRSRFVSLHARATPRGEPLAHCANPAPVGL</sequence>
<evidence type="ECO:0000313" key="2">
    <source>
        <dbReference type="Proteomes" id="UP000284824"/>
    </source>
</evidence>
<dbReference type="Proteomes" id="UP000284824">
    <property type="component" value="Unassembled WGS sequence"/>
</dbReference>
<dbReference type="AlphaFoldDB" id="A0A438M5F6"/>
<gene>
    <name evidence="1" type="ORF">EDD27_3433</name>
</gene>
<evidence type="ECO:0000313" key="1">
    <source>
        <dbReference type="EMBL" id="RVX40982.1"/>
    </source>
</evidence>
<dbReference type="EMBL" id="SAUN01000001">
    <property type="protein sequence ID" value="RVX40982.1"/>
    <property type="molecule type" value="Genomic_DNA"/>
</dbReference>
<reference evidence="1 2" key="1">
    <citation type="submission" date="2019-01" db="EMBL/GenBank/DDBJ databases">
        <title>Sequencing the genomes of 1000 actinobacteria strains.</title>
        <authorList>
            <person name="Klenk H.-P."/>
        </authorList>
    </citation>
    <scope>NUCLEOTIDE SEQUENCE [LARGE SCALE GENOMIC DNA]</scope>
    <source>
        <strain evidence="1 2">DSM 43925</strain>
    </source>
</reference>
<dbReference type="Gene3D" id="3.40.50.720">
    <property type="entry name" value="NAD(P)-binding Rossmann-like Domain"/>
    <property type="match status" value="1"/>
</dbReference>
<name>A0A438M5F6_9ACTN</name>
<accession>A0A438M5F6</accession>
<organism evidence="1 2">
    <name type="scientific">Nonomuraea polychroma</name>
    <dbReference type="NCBI Taxonomy" id="46176"/>
    <lineage>
        <taxon>Bacteria</taxon>
        <taxon>Bacillati</taxon>
        <taxon>Actinomycetota</taxon>
        <taxon>Actinomycetes</taxon>
        <taxon>Streptosporangiales</taxon>
        <taxon>Streptosporangiaceae</taxon>
        <taxon>Nonomuraea</taxon>
    </lineage>
</organism>
<comment type="caution">
    <text evidence="1">The sequence shown here is derived from an EMBL/GenBank/DDBJ whole genome shotgun (WGS) entry which is preliminary data.</text>
</comment>
<proteinExistence type="predicted"/>
<keyword evidence="2" id="KW-1185">Reference proteome</keyword>
<protein>
    <submittedName>
        <fullName evidence="1">Uncharacterized protein</fullName>
    </submittedName>
</protein>